<comment type="caution">
    <text evidence="1">The sequence shown here is derived from an EMBL/GenBank/DDBJ whole genome shotgun (WGS) entry which is preliminary data.</text>
</comment>
<accession>A0AA86KTD7</accession>
<evidence type="ECO:0000313" key="1">
    <source>
        <dbReference type="EMBL" id="NTC28811.1"/>
    </source>
</evidence>
<dbReference type="GeneID" id="92773557"/>
<dbReference type="AlphaFoldDB" id="A0AA44J911"/>
<dbReference type="KEGG" id="atf:Ach5_39900"/>
<dbReference type="RefSeq" id="WP_003518350.1">
    <property type="nucleotide sequence ID" value="NC_015508.1"/>
</dbReference>
<sequence>MQSEIAVIVSVNERACKITDAQIQIGGELGSLLPGTVDASELARRWTGSQLSQLCQMR</sequence>
<dbReference type="Proteomes" id="UP000702952">
    <property type="component" value="Unassembled WGS sequence"/>
</dbReference>
<protein>
    <submittedName>
        <fullName evidence="1">Uncharacterized protein</fullName>
    </submittedName>
</protein>
<accession>A0AA44J911</accession>
<gene>
    <name evidence="1" type="ORF">G6M46_11635</name>
</gene>
<proteinExistence type="predicted"/>
<name>A0AA44J911_AGRTU</name>
<organism evidence="1 2">
    <name type="scientific">Agrobacterium tumefaciens</name>
    <dbReference type="NCBI Taxonomy" id="358"/>
    <lineage>
        <taxon>Bacteria</taxon>
        <taxon>Pseudomonadati</taxon>
        <taxon>Pseudomonadota</taxon>
        <taxon>Alphaproteobacteria</taxon>
        <taxon>Hyphomicrobiales</taxon>
        <taxon>Rhizobiaceae</taxon>
        <taxon>Rhizobium/Agrobacterium group</taxon>
        <taxon>Agrobacterium</taxon>
        <taxon>Agrobacterium tumefaciens complex</taxon>
    </lineage>
</organism>
<dbReference type="EMBL" id="JAAMAY010000019">
    <property type="protein sequence ID" value="NTC28811.1"/>
    <property type="molecule type" value="Genomic_DNA"/>
</dbReference>
<evidence type="ECO:0000313" key="2">
    <source>
        <dbReference type="Proteomes" id="UP000702952"/>
    </source>
</evidence>
<reference evidence="1" key="1">
    <citation type="journal article" date="2020" name="Science">
        <title>Unexpected conservation and global transmission of agrobacterial virulence plasmids.</title>
        <authorList>
            <person name="Weisberg A.J."/>
            <person name="Davis E.W. 2nd"/>
            <person name="Tabima J."/>
            <person name="Belcher M.S."/>
            <person name="Miller M."/>
            <person name="Kuo C.H."/>
            <person name="Loper J.E."/>
            <person name="Grunwald N.J."/>
            <person name="Putnam M.L."/>
            <person name="Chang J.H."/>
        </authorList>
    </citation>
    <scope>NUCLEOTIDE SEQUENCE</scope>
    <source>
        <strain evidence="1">17-1853-1a</strain>
    </source>
</reference>